<dbReference type="SMART" id="SM01034">
    <property type="entry name" value="BLUF"/>
    <property type="match status" value="1"/>
</dbReference>
<dbReference type="InterPro" id="IPR036046">
    <property type="entry name" value="Acylphosphatase-like_dom_sf"/>
</dbReference>
<dbReference type="SUPFAM" id="SSF54975">
    <property type="entry name" value="Acylphosphatase/BLUF domain-like"/>
    <property type="match status" value="1"/>
</dbReference>
<dbReference type="PROSITE" id="PS50925">
    <property type="entry name" value="BLUF"/>
    <property type="match status" value="1"/>
</dbReference>
<proteinExistence type="predicted"/>
<protein>
    <submittedName>
        <fullName evidence="2">BLUF domain-containing protein</fullName>
    </submittedName>
</protein>
<evidence type="ECO:0000313" key="2">
    <source>
        <dbReference type="EMBL" id="UXD86448.1"/>
    </source>
</evidence>
<evidence type="ECO:0000313" key="3">
    <source>
        <dbReference type="Proteomes" id="UP001065322"/>
    </source>
</evidence>
<dbReference type="Gene3D" id="3.30.70.100">
    <property type="match status" value="1"/>
</dbReference>
<gene>
    <name evidence="2" type="ORF">HUF19_02870</name>
</gene>
<evidence type="ECO:0000259" key="1">
    <source>
        <dbReference type="PROSITE" id="PS50925"/>
    </source>
</evidence>
<dbReference type="InterPro" id="IPR007024">
    <property type="entry name" value="BLUF_domain"/>
</dbReference>
<dbReference type="EMBL" id="CP054475">
    <property type="protein sequence ID" value="UXD86448.1"/>
    <property type="molecule type" value="Genomic_DNA"/>
</dbReference>
<dbReference type="Proteomes" id="UP001065322">
    <property type="component" value="Chromosome"/>
</dbReference>
<keyword evidence="3" id="KW-1185">Reference proteome</keyword>
<feature type="domain" description="BLUF" evidence="1">
    <location>
        <begin position="2"/>
        <end position="97"/>
    </location>
</feature>
<reference evidence="3" key="1">
    <citation type="submission" date="2020-06" db="EMBL/GenBank/DDBJ databases">
        <title>Thalassolituus marinus alknpb1M-1, a hydrocarbon-degrading bacterium isolated from the deep-sea overlying water using an in-situ strategy from the South China Sea basin.</title>
        <authorList>
            <person name="Dong C."/>
            <person name="Chen Y."/>
            <person name="Shao Z."/>
        </authorList>
    </citation>
    <scope>NUCLEOTIDE SEQUENCE [LARGE SCALE GENOMIC DNA]</scope>
    <source>
        <strain evidence="3">alknpb1M-1</strain>
    </source>
</reference>
<accession>A0ABY6A751</accession>
<sequence>MLIRLVYASHASFSVGNDRIDPRLGRILTQSRSNNARREIGGVLYLGDGYFLQCLEGEAAAVDALYQRICEDSRHHNQVILSRSTIEKRLFRNWSMKYIPAEKSVRTFLRSRGYDYFNPFELSQDDLDLLVQYFHELQVNIRDASAGEEKETRTEQPFWRRWLVRFSG</sequence>
<name>A0ABY6A751_9GAMM</name>
<organism evidence="2 3">
    <name type="scientific">Thalassolituus hydrocarboniclasticus</name>
    <dbReference type="NCBI Taxonomy" id="2742796"/>
    <lineage>
        <taxon>Bacteria</taxon>
        <taxon>Pseudomonadati</taxon>
        <taxon>Pseudomonadota</taxon>
        <taxon>Gammaproteobacteria</taxon>
        <taxon>Oceanospirillales</taxon>
        <taxon>Oceanospirillaceae</taxon>
        <taxon>Thalassolituus</taxon>
    </lineage>
</organism>
<dbReference type="RefSeq" id="WP_260998407.1">
    <property type="nucleotide sequence ID" value="NZ_CP054475.1"/>
</dbReference>
<dbReference type="Pfam" id="PF04940">
    <property type="entry name" value="BLUF"/>
    <property type="match status" value="1"/>
</dbReference>